<reference evidence="10 11" key="1">
    <citation type="submission" date="2019-01" db="EMBL/GenBank/DDBJ databases">
        <authorList>
            <person name="Sayadi A."/>
        </authorList>
    </citation>
    <scope>NUCLEOTIDE SEQUENCE [LARGE SCALE GENOMIC DNA]</scope>
</reference>
<dbReference type="Pfam" id="PF04084">
    <property type="entry name" value="RecA-like_ORC2"/>
    <property type="match status" value="1"/>
</dbReference>
<dbReference type="GO" id="GO:0005664">
    <property type="term" value="C:nuclear origin of replication recognition complex"/>
    <property type="evidence" value="ECO:0007669"/>
    <property type="project" value="UniProtKB-UniRule"/>
</dbReference>
<comment type="similarity">
    <text evidence="2 6">Belongs to the ORC2 family.</text>
</comment>
<evidence type="ECO:0000256" key="7">
    <source>
        <dbReference type="SAM" id="MobiDB-lite"/>
    </source>
</evidence>
<comment type="subcellular location">
    <subcellularLocation>
        <location evidence="1 6">Nucleus</location>
    </subcellularLocation>
</comment>
<evidence type="ECO:0000256" key="6">
    <source>
        <dbReference type="RuleBase" id="RU368084"/>
    </source>
</evidence>
<evidence type="ECO:0000256" key="3">
    <source>
        <dbReference type="ARBA" id="ARBA00019080"/>
    </source>
</evidence>
<dbReference type="Pfam" id="PF24882">
    <property type="entry name" value="WHD_ORC2"/>
    <property type="match status" value="1"/>
</dbReference>
<proteinExistence type="inferred from homology"/>
<feature type="compositionally biased region" description="Low complexity" evidence="7">
    <location>
        <begin position="61"/>
        <end position="71"/>
    </location>
</feature>
<name>A0A653BQG1_CALMS</name>
<evidence type="ECO:0000256" key="4">
    <source>
        <dbReference type="ARBA" id="ARBA00022705"/>
    </source>
</evidence>
<organism evidence="10 11">
    <name type="scientific">Callosobruchus maculatus</name>
    <name type="common">Southern cowpea weevil</name>
    <name type="synonym">Pulse bruchid</name>
    <dbReference type="NCBI Taxonomy" id="64391"/>
    <lineage>
        <taxon>Eukaryota</taxon>
        <taxon>Metazoa</taxon>
        <taxon>Ecdysozoa</taxon>
        <taxon>Arthropoda</taxon>
        <taxon>Hexapoda</taxon>
        <taxon>Insecta</taxon>
        <taxon>Pterygota</taxon>
        <taxon>Neoptera</taxon>
        <taxon>Endopterygota</taxon>
        <taxon>Coleoptera</taxon>
        <taxon>Polyphaga</taxon>
        <taxon>Cucujiformia</taxon>
        <taxon>Chrysomeloidea</taxon>
        <taxon>Chrysomelidae</taxon>
        <taxon>Bruchinae</taxon>
        <taxon>Bruchini</taxon>
        <taxon>Callosobruchus</taxon>
    </lineage>
</organism>
<dbReference type="PANTHER" id="PTHR14052">
    <property type="entry name" value="ORIGIN RECOGNITION COMPLEX SUBUNIT 2"/>
    <property type="match status" value="1"/>
</dbReference>
<feature type="compositionally biased region" description="Low complexity" evidence="7">
    <location>
        <begin position="40"/>
        <end position="53"/>
    </location>
</feature>
<dbReference type="InterPro" id="IPR056772">
    <property type="entry name" value="RecA-like_ORC2"/>
</dbReference>
<keyword evidence="5 6" id="KW-0539">Nucleus</keyword>
<evidence type="ECO:0000313" key="10">
    <source>
        <dbReference type="EMBL" id="VEN37837.1"/>
    </source>
</evidence>
<dbReference type="Proteomes" id="UP000410492">
    <property type="component" value="Unassembled WGS sequence"/>
</dbReference>
<accession>A0A653BQG1</accession>
<feature type="domain" description="Origin recognition complex subunit 2 winged-helix" evidence="9">
    <location>
        <begin position="356"/>
        <end position="414"/>
    </location>
</feature>
<sequence>MAQRASEVAKTPHAVRKKTKSKIEHILQEDSTSEYEVSSEESSSSDTNSSSSIESEEESQSKQNQKIKISNTNLQTPRTRGRGKYIIKTEEYFQNCASSKIHTSNNTLDKLQTPKLPQHEVQQLLQNSKLSKEHKKSIEQLTKINESYFKKWLFLLNENFNILLYGLGSKRNIIKKFHMEYLKNMPVIVVNGFFPALTIKNILDSIIIDLLKINESPSNPLDACNLIIDEFLSMPETHLYLLIHNIEGDLLRNNKSQNALAMLASIRNIHLLASIDHINAPLIWDHSRLSKFNYIWFDVTSFSPYVEETSFEKSMMIAQTGALALSSLRNVFLSLTSNSKSIYIIIIKHQLEQGKNQFYQGISFKDLYMACRESFIVSSDLALRAQLTEFVDHKMVKIKRSVDGTEYLIIPLANNLLQKLLYENS</sequence>
<dbReference type="InterPro" id="IPR056773">
    <property type="entry name" value="WHD_ORC2"/>
</dbReference>
<dbReference type="OrthoDB" id="20198at2759"/>
<evidence type="ECO:0000256" key="1">
    <source>
        <dbReference type="ARBA" id="ARBA00004123"/>
    </source>
</evidence>
<keyword evidence="11" id="KW-1185">Reference proteome</keyword>
<evidence type="ECO:0000256" key="5">
    <source>
        <dbReference type="ARBA" id="ARBA00023242"/>
    </source>
</evidence>
<dbReference type="GO" id="GO:0003688">
    <property type="term" value="F:DNA replication origin binding"/>
    <property type="evidence" value="ECO:0007669"/>
    <property type="project" value="UniProtKB-UniRule"/>
</dbReference>
<dbReference type="EMBL" id="CAACVG010003840">
    <property type="protein sequence ID" value="VEN37837.1"/>
    <property type="molecule type" value="Genomic_DNA"/>
</dbReference>
<comment type="function">
    <text evidence="6">Component of the origin recognition complex (ORC) that binds origins of replication. DNA-binding is ATP-dependent. ORC is required to assemble the pre-replication complex necessary to initiate DNA replication.</text>
</comment>
<protein>
    <recommendedName>
        <fullName evidence="3 6">Origin recognition complex subunit 2</fullName>
    </recommendedName>
</protein>
<feature type="domain" description="Origin recognition complex subunit 2 RecA-like" evidence="8">
    <location>
        <begin position="138"/>
        <end position="299"/>
    </location>
</feature>
<dbReference type="AlphaFoldDB" id="A0A653BQG1"/>
<dbReference type="GO" id="GO:0006260">
    <property type="term" value="P:DNA replication"/>
    <property type="evidence" value="ECO:0007669"/>
    <property type="project" value="UniProtKB-UniRule"/>
</dbReference>
<keyword evidence="4 6" id="KW-0235">DNA replication</keyword>
<dbReference type="InterPro" id="IPR007220">
    <property type="entry name" value="ORC2"/>
</dbReference>
<evidence type="ECO:0000259" key="9">
    <source>
        <dbReference type="Pfam" id="PF24882"/>
    </source>
</evidence>
<dbReference type="PANTHER" id="PTHR14052:SF0">
    <property type="entry name" value="ORIGIN RECOGNITION COMPLEX SUBUNIT 2"/>
    <property type="match status" value="1"/>
</dbReference>
<gene>
    <name evidence="10" type="ORF">CALMAC_LOCUS2947</name>
</gene>
<evidence type="ECO:0000259" key="8">
    <source>
        <dbReference type="Pfam" id="PF04084"/>
    </source>
</evidence>
<evidence type="ECO:0000313" key="11">
    <source>
        <dbReference type="Proteomes" id="UP000410492"/>
    </source>
</evidence>
<comment type="subunit">
    <text evidence="6">Component of the origin recognition complex (ORC).</text>
</comment>
<feature type="region of interest" description="Disordered" evidence="7">
    <location>
        <begin position="1"/>
        <end position="81"/>
    </location>
</feature>
<evidence type="ECO:0000256" key="2">
    <source>
        <dbReference type="ARBA" id="ARBA00007421"/>
    </source>
</evidence>